<evidence type="ECO:0000256" key="3">
    <source>
        <dbReference type="ARBA" id="ARBA00017228"/>
    </source>
</evidence>
<keyword evidence="4 10" id="KW-0349">Heme</keyword>
<dbReference type="GO" id="GO:0006779">
    <property type="term" value="P:porphyrin-containing compound biosynthetic process"/>
    <property type="evidence" value="ECO:0007669"/>
    <property type="project" value="InterPro"/>
</dbReference>
<dbReference type="SFLD" id="SFLDF00562">
    <property type="entry name" value="HemN-like__clustered_with_heat"/>
    <property type="match status" value="1"/>
</dbReference>
<dbReference type="SFLD" id="SFLDG01065">
    <property type="entry name" value="anaerobic_coproporphyrinogen-I"/>
    <property type="match status" value="1"/>
</dbReference>
<keyword evidence="7 10" id="KW-0408">Iron</keyword>
<evidence type="ECO:0000256" key="9">
    <source>
        <dbReference type="ARBA" id="ARBA00023186"/>
    </source>
</evidence>
<dbReference type="RefSeq" id="WP_014769607.1">
    <property type="nucleotide sequence ID" value="NC_018002.1"/>
</dbReference>
<keyword evidence="8 10" id="KW-0411">Iron-sulfur</keyword>
<feature type="domain" description="Radical SAM core" evidence="11">
    <location>
        <begin position="1"/>
        <end position="217"/>
    </location>
</feature>
<dbReference type="eggNOG" id="COG0635">
    <property type="taxonomic scope" value="Bacteria"/>
</dbReference>
<dbReference type="PANTHER" id="PTHR13932:SF5">
    <property type="entry name" value="RADICAL S-ADENOSYL METHIONINE DOMAIN-CONTAINING PROTEIN 1, MITOCHONDRIAL"/>
    <property type="match status" value="1"/>
</dbReference>
<protein>
    <recommendedName>
        <fullName evidence="3 10">Heme chaperone HemW</fullName>
    </recommendedName>
</protein>
<keyword evidence="6 10" id="KW-0479">Metal-binding</keyword>
<organism evidence="12 13">
    <name type="scientific">Sulfurospirillum barnesii (strain ATCC 700032 / DSM 10660 / SES-3)</name>
    <dbReference type="NCBI Taxonomy" id="760154"/>
    <lineage>
        <taxon>Bacteria</taxon>
        <taxon>Pseudomonadati</taxon>
        <taxon>Campylobacterota</taxon>
        <taxon>Epsilonproteobacteria</taxon>
        <taxon>Campylobacterales</taxon>
        <taxon>Sulfurospirillaceae</taxon>
        <taxon>Sulfurospirillum</taxon>
    </lineage>
</organism>
<dbReference type="HOGENOM" id="CLU_027579_2_2_7"/>
<evidence type="ECO:0000313" key="13">
    <source>
        <dbReference type="Proteomes" id="UP000006176"/>
    </source>
</evidence>
<dbReference type="SUPFAM" id="SSF102114">
    <property type="entry name" value="Radical SAM enzymes"/>
    <property type="match status" value="1"/>
</dbReference>
<comment type="similarity">
    <text evidence="2">Belongs to the anaerobic coproporphyrinogen-III oxidase family. HemW subfamily.</text>
</comment>
<evidence type="ECO:0000256" key="5">
    <source>
        <dbReference type="ARBA" id="ARBA00022691"/>
    </source>
</evidence>
<dbReference type="SFLD" id="SFLDS00029">
    <property type="entry name" value="Radical_SAM"/>
    <property type="match status" value="1"/>
</dbReference>
<name>I3XXQ5_SULBS</name>
<keyword evidence="9 10" id="KW-0143">Chaperone</keyword>
<proteinExistence type="inferred from homology"/>
<dbReference type="GO" id="GO:0051539">
    <property type="term" value="F:4 iron, 4 sulfur cluster binding"/>
    <property type="evidence" value="ECO:0007669"/>
    <property type="project" value="UniProtKB-UniRule"/>
</dbReference>
<dbReference type="InterPro" id="IPR004559">
    <property type="entry name" value="HemW-like"/>
</dbReference>
<evidence type="ECO:0000256" key="8">
    <source>
        <dbReference type="ARBA" id="ARBA00023014"/>
    </source>
</evidence>
<reference evidence="12 13" key="1">
    <citation type="submission" date="2012-06" db="EMBL/GenBank/DDBJ databases">
        <title>Complete sequence of Sulfurospirillum barnesii SES-3.</title>
        <authorList>
            <consortium name="US DOE Joint Genome Institute"/>
            <person name="Lucas S."/>
            <person name="Han J."/>
            <person name="Lapidus A."/>
            <person name="Cheng J.-F."/>
            <person name="Goodwin L."/>
            <person name="Pitluck S."/>
            <person name="Peters L."/>
            <person name="Ovchinnikova G."/>
            <person name="Lu M."/>
            <person name="Detter J.C."/>
            <person name="Han C."/>
            <person name="Tapia R."/>
            <person name="Land M."/>
            <person name="Hauser L."/>
            <person name="Kyrpides N."/>
            <person name="Ivanova N."/>
            <person name="Pagani I."/>
            <person name="Stolz J."/>
            <person name="Arkin A."/>
            <person name="Dehal P."/>
            <person name="Oremland R."/>
            <person name="Saltikov C."/>
            <person name="Basu P."/>
            <person name="Hollibaugh J."/>
            <person name="Newman D."/>
            <person name="Stolyar S."/>
            <person name="Hazen T."/>
            <person name="Woyke T."/>
        </authorList>
    </citation>
    <scope>NUCLEOTIDE SEQUENCE [LARGE SCALE GENOMIC DNA]</scope>
    <source>
        <strain evidence="13">ATCC 700032 / DSM 10660 / SES-3</strain>
    </source>
</reference>
<gene>
    <name evidence="12" type="ordered locus">Sulba_1441</name>
</gene>
<dbReference type="PATRIC" id="fig|760154.4.peg.1445"/>
<evidence type="ECO:0000256" key="10">
    <source>
        <dbReference type="RuleBase" id="RU364116"/>
    </source>
</evidence>
<dbReference type="NCBIfam" id="TIGR00539">
    <property type="entry name" value="hemN_rel"/>
    <property type="match status" value="1"/>
</dbReference>
<dbReference type="STRING" id="760154.Sulba_1441"/>
<evidence type="ECO:0000256" key="6">
    <source>
        <dbReference type="ARBA" id="ARBA00022723"/>
    </source>
</evidence>
<dbReference type="CDD" id="cd01335">
    <property type="entry name" value="Radical_SAM"/>
    <property type="match status" value="1"/>
</dbReference>
<dbReference type="InterPro" id="IPR007197">
    <property type="entry name" value="rSAM"/>
</dbReference>
<evidence type="ECO:0000256" key="2">
    <source>
        <dbReference type="ARBA" id="ARBA00006100"/>
    </source>
</evidence>
<evidence type="ECO:0000259" key="11">
    <source>
        <dbReference type="PROSITE" id="PS51918"/>
    </source>
</evidence>
<dbReference type="InterPro" id="IPR034505">
    <property type="entry name" value="Coproporphyrinogen-III_oxidase"/>
</dbReference>
<sequence>MLAYLHIPFCDSKCHYCAFNSYTNQNALKQTYMKSITKQLAFTLEKFQLKPAEITSLFIGGGTPSTIHASWYAPFFEMLSPYFSADVEITSEANPHSASKAWLQEMKSLGLNRLSFGVQSFNEKKLHFLGRNHSPKHAQEAITQAYELGISNISLDLIYGTAFDTLSLLNEDLQRAKHLPINHLSAYALTLEEDTPFYTQKNVTNRSEKLAKKFVREIIDAGFPQYEISNFGTYQSKHNKGYWEQQDYLGIGAGAVGFFKNKRFYPSKNIETYIQNPLFAEVEDLSFEDLHVEMIFLGLRSIIGIALEHFSPKEQERVMLLLKEKKLTCKENRVYNNDYFLSDEIALFITQ</sequence>
<keyword evidence="10" id="KW-0004">4Fe-4S</keyword>
<keyword evidence="5 10" id="KW-0949">S-adenosyl-L-methionine</keyword>
<accession>I3XXQ5</accession>
<dbReference type="Pfam" id="PF04055">
    <property type="entry name" value="Radical_SAM"/>
    <property type="match status" value="1"/>
</dbReference>
<keyword evidence="13" id="KW-1185">Reference proteome</keyword>
<dbReference type="SMART" id="SM00729">
    <property type="entry name" value="Elp3"/>
    <property type="match status" value="1"/>
</dbReference>
<dbReference type="Proteomes" id="UP000006176">
    <property type="component" value="Chromosome"/>
</dbReference>
<evidence type="ECO:0000256" key="7">
    <source>
        <dbReference type="ARBA" id="ARBA00023004"/>
    </source>
</evidence>
<dbReference type="GO" id="GO:0005737">
    <property type="term" value="C:cytoplasm"/>
    <property type="evidence" value="ECO:0007669"/>
    <property type="project" value="UniProtKB-SubCell"/>
</dbReference>
<dbReference type="InterPro" id="IPR006638">
    <property type="entry name" value="Elp3/MiaA/NifB-like_rSAM"/>
</dbReference>
<dbReference type="GO" id="GO:0004109">
    <property type="term" value="F:coproporphyrinogen oxidase activity"/>
    <property type="evidence" value="ECO:0007669"/>
    <property type="project" value="InterPro"/>
</dbReference>
<dbReference type="AlphaFoldDB" id="I3XXQ5"/>
<dbReference type="SFLD" id="SFLDG01082">
    <property type="entry name" value="B12-binding_domain_containing"/>
    <property type="match status" value="1"/>
</dbReference>
<dbReference type="InterPro" id="IPR058240">
    <property type="entry name" value="rSAM_sf"/>
</dbReference>
<dbReference type="Gene3D" id="3.20.20.70">
    <property type="entry name" value="Aldolase class I"/>
    <property type="match status" value="1"/>
</dbReference>
<dbReference type="KEGG" id="sba:Sulba_1441"/>
<evidence type="ECO:0000256" key="4">
    <source>
        <dbReference type="ARBA" id="ARBA00022617"/>
    </source>
</evidence>
<dbReference type="EMBL" id="CP003333">
    <property type="protein sequence ID" value="AFL68729.1"/>
    <property type="molecule type" value="Genomic_DNA"/>
</dbReference>
<evidence type="ECO:0000256" key="1">
    <source>
        <dbReference type="ARBA" id="ARBA00001966"/>
    </source>
</evidence>
<dbReference type="PROSITE" id="PS51918">
    <property type="entry name" value="RADICAL_SAM"/>
    <property type="match status" value="1"/>
</dbReference>
<evidence type="ECO:0000313" key="12">
    <source>
        <dbReference type="EMBL" id="AFL68729.1"/>
    </source>
</evidence>
<comment type="subcellular location">
    <subcellularLocation>
        <location evidence="10">Cytoplasm</location>
    </subcellularLocation>
</comment>
<dbReference type="InterPro" id="IPR013785">
    <property type="entry name" value="Aldolase_TIM"/>
</dbReference>
<dbReference type="PANTHER" id="PTHR13932">
    <property type="entry name" value="COPROPORPHYRINIGEN III OXIDASE"/>
    <property type="match status" value="1"/>
</dbReference>
<keyword evidence="10" id="KW-0963">Cytoplasm</keyword>
<comment type="function">
    <text evidence="10">Probably acts as a heme chaperone, transferring heme to an unknown acceptor. Binds one molecule of heme per monomer, possibly covalently. Binds 1 [4Fe-4S] cluster. The cluster is coordinated with 3 cysteines and an exchangeable S-adenosyl-L-methionine.</text>
</comment>
<dbReference type="GO" id="GO:0046872">
    <property type="term" value="F:metal ion binding"/>
    <property type="evidence" value="ECO:0007669"/>
    <property type="project" value="UniProtKB-UniRule"/>
</dbReference>
<dbReference type="OrthoDB" id="9808022at2"/>
<comment type="cofactor">
    <cofactor evidence="1">
        <name>[4Fe-4S] cluster</name>
        <dbReference type="ChEBI" id="CHEBI:49883"/>
    </cofactor>
</comment>